<dbReference type="AlphaFoldDB" id="X1GQ34"/>
<dbReference type="EMBL" id="BARU01007297">
    <property type="protein sequence ID" value="GAH43734.1"/>
    <property type="molecule type" value="Genomic_DNA"/>
</dbReference>
<protein>
    <submittedName>
        <fullName evidence="1">Uncharacterized protein</fullName>
    </submittedName>
</protein>
<evidence type="ECO:0000313" key="1">
    <source>
        <dbReference type="EMBL" id="GAH43734.1"/>
    </source>
</evidence>
<sequence>EAWIKDDFEGRGVTIATIDRMRQLIWNEPFNVQWAAKPEEQPF</sequence>
<gene>
    <name evidence="1" type="ORF">S03H2_14383</name>
</gene>
<feature type="non-terminal residue" evidence="1">
    <location>
        <position position="1"/>
    </location>
</feature>
<comment type="caution">
    <text evidence="1">The sequence shown here is derived from an EMBL/GenBank/DDBJ whole genome shotgun (WGS) entry which is preliminary data.</text>
</comment>
<proteinExistence type="predicted"/>
<name>X1GQ34_9ZZZZ</name>
<accession>X1GQ34</accession>
<organism evidence="1">
    <name type="scientific">marine sediment metagenome</name>
    <dbReference type="NCBI Taxonomy" id="412755"/>
    <lineage>
        <taxon>unclassified sequences</taxon>
        <taxon>metagenomes</taxon>
        <taxon>ecological metagenomes</taxon>
    </lineage>
</organism>
<reference evidence="1" key="1">
    <citation type="journal article" date="2014" name="Front. Microbiol.">
        <title>High frequency of phylogenetically diverse reductive dehalogenase-homologous genes in deep subseafloor sedimentary metagenomes.</title>
        <authorList>
            <person name="Kawai M."/>
            <person name="Futagami T."/>
            <person name="Toyoda A."/>
            <person name="Takaki Y."/>
            <person name="Nishi S."/>
            <person name="Hori S."/>
            <person name="Arai W."/>
            <person name="Tsubouchi T."/>
            <person name="Morono Y."/>
            <person name="Uchiyama I."/>
            <person name="Ito T."/>
            <person name="Fujiyama A."/>
            <person name="Inagaki F."/>
            <person name="Takami H."/>
        </authorList>
    </citation>
    <scope>NUCLEOTIDE SEQUENCE</scope>
    <source>
        <strain evidence="1">Expedition CK06-06</strain>
    </source>
</reference>